<dbReference type="RefSeq" id="WP_062228572.1">
    <property type="nucleotide sequence ID" value="NZ_BBWR01000013.1"/>
</dbReference>
<protein>
    <submittedName>
        <fullName evidence="1">Maleate cis-trans isomerase</fullName>
    </submittedName>
</protein>
<evidence type="ECO:0000313" key="1">
    <source>
        <dbReference type="EMBL" id="BAT27833.1"/>
    </source>
</evidence>
<dbReference type="Gene3D" id="3.40.50.12500">
    <property type="match status" value="1"/>
</dbReference>
<dbReference type="EMBL" id="LC066376">
    <property type="protein sequence ID" value="BAT27833.1"/>
    <property type="molecule type" value="Genomic_DNA"/>
</dbReference>
<dbReference type="PANTHER" id="PTHR40267">
    <property type="entry name" value="BLR3294 PROTEIN"/>
    <property type="match status" value="1"/>
</dbReference>
<organism evidence="1">
    <name type="scientific">Aureimonas frigidaquae</name>
    <dbReference type="NCBI Taxonomy" id="424757"/>
    <lineage>
        <taxon>Bacteria</taxon>
        <taxon>Pseudomonadati</taxon>
        <taxon>Pseudomonadota</taxon>
        <taxon>Alphaproteobacteria</taxon>
        <taxon>Hyphomicrobiales</taxon>
        <taxon>Aurantimonadaceae</taxon>
        <taxon>Aureimonas</taxon>
    </lineage>
</organism>
<reference evidence="1" key="1">
    <citation type="journal article" date="2015" name="Proc. Natl. Acad. Sci. U.S.A.">
        <title>Bacterial clade with the ribosomal RNA operon on a small plasmid rather than the chromosome.</title>
        <authorList>
            <person name="Anda M."/>
            <person name="Ohtsubo Y."/>
            <person name="Okubo T."/>
            <person name="Sugawara M."/>
            <person name="Nagata Y."/>
            <person name="Tsuda M."/>
            <person name="Minamisawa K."/>
            <person name="Mitsui H."/>
        </authorList>
    </citation>
    <scope>NUCLEOTIDE SEQUENCE</scope>
    <source>
        <strain evidence="1">JCM 14755</strain>
    </source>
</reference>
<dbReference type="OrthoDB" id="9816064at2"/>
<dbReference type="InterPro" id="IPR053714">
    <property type="entry name" value="Iso_Racemase_Enz_sf"/>
</dbReference>
<dbReference type="PIRSF" id="PIRSF015736">
    <property type="entry name" value="MI"/>
    <property type="match status" value="1"/>
</dbReference>
<accession>A0A0N7KXT7</accession>
<dbReference type="Pfam" id="PF17645">
    <property type="entry name" value="Amdase"/>
    <property type="match status" value="1"/>
</dbReference>
<dbReference type="InterPro" id="IPR026286">
    <property type="entry name" value="MaiA/AMDase"/>
</dbReference>
<sequence>MMDRALIGVLTPSSNTILEPATSALVAGLPHVSAHFSRFNVTQIALSDSANDQFRLDPMLAASRLLADAHVGVIAWSGTSASWLGNAWDRQLCEAIEGQTGIPACTAVGAINDLIALRPATRIGLISPYTQDVQSRIIANYAAAGIHTVAEAHTGLSENFAFSQVPDDTVATMCRTVAAASPEAIVIMCTNMRGWSIMADLEAELGIPIIDSTAAVVWKALGMLGVDMAPLHQRGWMFRQGL</sequence>
<proteinExistence type="predicted"/>
<name>A0A0N7KXT7_9HYPH</name>
<keyword evidence="1" id="KW-0413">Isomerase</keyword>
<dbReference type="GO" id="GO:0016853">
    <property type="term" value="F:isomerase activity"/>
    <property type="evidence" value="ECO:0007669"/>
    <property type="project" value="UniProtKB-KW"/>
</dbReference>
<dbReference type="PANTHER" id="PTHR40267:SF1">
    <property type="entry name" value="BLR3294 PROTEIN"/>
    <property type="match status" value="1"/>
</dbReference>
<dbReference type="AlphaFoldDB" id="A0A0N7KXT7"/>